<dbReference type="InterPro" id="IPR000073">
    <property type="entry name" value="AB_hydrolase_1"/>
</dbReference>
<dbReference type="InterPro" id="IPR050266">
    <property type="entry name" value="AB_hydrolase_sf"/>
</dbReference>
<accession>A0A4R5F9B3</accession>
<gene>
    <name evidence="3" type="ORF">E1295_24520</name>
</gene>
<dbReference type="EMBL" id="SMLD01000068">
    <property type="protein sequence ID" value="TDE45163.1"/>
    <property type="molecule type" value="Genomic_DNA"/>
</dbReference>
<dbReference type="RefSeq" id="WP_132633042.1">
    <property type="nucleotide sequence ID" value="NZ_SMLD01000068.1"/>
</dbReference>
<proteinExistence type="predicted"/>
<dbReference type="PANTHER" id="PTHR43798">
    <property type="entry name" value="MONOACYLGLYCEROL LIPASE"/>
    <property type="match status" value="1"/>
</dbReference>
<protein>
    <submittedName>
        <fullName evidence="3">Alpha/beta hydrolase</fullName>
    </submittedName>
</protein>
<dbReference type="AlphaFoldDB" id="A0A4R5F9B3"/>
<feature type="domain" description="AB hydrolase-1" evidence="2">
    <location>
        <begin position="52"/>
        <end position="287"/>
    </location>
</feature>
<comment type="caution">
    <text evidence="3">The sequence shown here is derived from an EMBL/GenBank/DDBJ whole genome shotgun (WGS) entry which is preliminary data.</text>
</comment>
<organism evidence="3 4">
    <name type="scientific">Nonomuraea mesophila</name>
    <dbReference type="NCBI Taxonomy" id="2530382"/>
    <lineage>
        <taxon>Bacteria</taxon>
        <taxon>Bacillati</taxon>
        <taxon>Actinomycetota</taxon>
        <taxon>Actinomycetes</taxon>
        <taxon>Streptosporangiales</taxon>
        <taxon>Streptosporangiaceae</taxon>
        <taxon>Nonomuraea</taxon>
    </lineage>
</organism>
<dbReference type="Proteomes" id="UP000295136">
    <property type="component" value="Unassembled WGS sequence"/>
</dbReference>
<dbReference type="GO" id="GO:0016020">
    <property type="term" value="C:membrane"/>
    <property type="evidence" value="ECO:0007669"/>
    <property type="project" value="TreeGrafter"/>
</dbReference>
<dbReference type="Pfam" id="PF12697">
    <property type="entry name" value="Abhydrolase_6"/>
    <property type="match status" value="1"/>
</dbReference>
<name>A0A4R5F9B3_9ACTN</name>
<keyword evidence="4" id="KW-1185">Reference proteome</keyword>
<dbReference type="PRINTS" id="PR00111">
    <property type="entry name" value="ABHYDROLASE"/>
</dbReference>
<evidence type="ECO:0000313" key="3">
    <source>
        <dbReference type="EMBL" id="TDE45163.1"/>
    </source>
</evidence>
<evidence type="ECO:0000313" key="4">
    <source>
        <dbReference type="Proteomes" id="UP000295136"/>
    </source>
</evidence>
<keyword evidence="3" id="KW-0378">Hydrolase</keyword>
<dbReference type="GO" id="GO:0016787">
    <property type="term" value="F:hydrolase activity"/>
    <property type="evidence" value="ECO:0007669"/>
    <property type="project" value="UniProtKB-KW"/>
</dbReference>
<reference evidence="3 4" key="1">
    <citation type="submission" date="2019-03" db="EMBL/GenBank/DDBJ databases">
        <title>Draft genome sequences of novel Actinobacteria.</title>
        <authorList>
            <person name="Sahin N."/>
            <person name="Ay H."/>
            <person name="Saygin H."/>
        </authorList>
    </citation>
    <scope>NUCLEOTIDE SEQUENCE [LARGE SCALE GENOMIC DNA]</scope>
    <source>
        <strain evidence="3 4">6K102</strain>
    </source>
</reference>
<dbReference type="SUPFAM" id="SSF53474">
    <property type="entry name" value="alpha/beta-Hydrolases"/>
    <property type="match status" value="1"/>
</dbReference>
<evidence type="ECO:0000259" key="2">
    <source>
        <dbReference type="Pfam" id="PF12697"/>
    </source>
</evidence>
<evidence type="ECO:0000256" key="1">
    <source>
        <dbReference type="SAM" id="MobiDB-lite"/>
    </source>
</evidence>
<dbReference type="Gene3D" id="3.40.50.1820">
    <property type="entry name" value="alpha/beta hydrolase"/>
    <property type="match status" value="1"/>
</dbReference>
<dbReference type="InterPro" id="IPR029058">
    <property type="entry name" value="AB_hydrolase_fold"/>
</dbReference>
<dbReference type="PANTHER" id="PTHR43798:SF33">
    <property type="entry name" value="HYDROLASE, PUTATIVE (AFU_ORTHOLOGUE AFUA_2G14860)-RELATED"/>
    <property type="match status" value="1"/>
</dbReference>
<sequence length="317" mass="34035">MPNQGRSPAGVVVDAPAWFRAALADEPQTGYVRVDGADIAWRAWGDPGADGIVLIHGGAAHARWWDHIAPLLVEDRRRVVAVDLSGHGDSDHRDHYDLDRWVAEAVAVAAGSAGIRDGATVVGHSLGGLVALRAGMLHPAHLGEVVVIDTPLGEPSPEERAARAGQAFGPLRVYPSRDQALTRFRPMPGQPVIDFVAGHVAAHSLREVPGGWSWKFDPGVLGFASPRTWPAMPARTRVVLIRGERGILPRRISPAIRDLLGGTATMIEIPDADHHVMLDQPLALVAALRTDLASRSRLDLTPTPPTPPPAHRRGRRT</sequence>
<feature type="region of interest" description="Disordered" evidence="1">
    <location>
        <begin position="296"/>
        <end position="317"/>
    </location>
</feature>